<dbReference type="AlphaFoldDB" id="A0A841L0W7"/>
<dbReference type="EMBL" id="JACHEN010000035">
    <property type="protein sequence ID" value="MBB6218238.1"/>
    <property type="molecule type" value="Genomic_DNA"/>
</dbReference>
<evidence type="ECO:0000313" key="2">
    <source>
        <dbReference type="Proteomes" id="UP000579281"/>
    </source>
</evidence>
<sequence length="163" mass="19624">MAIMSSKQLRHTFCMEELRKIGAQVINVQGIKFYVKYTIDNLNIEYIYHVNPDDTYLLERIKPYLLIVGVYPTEEEIVTLIKFDIDQFKNAMKSKNFNDFVAIDRDLTDIVRYFEDLYLYYNIDREDLTLMKEEINHVVDLIQQIKNRSDRVYYKKDPDSLRE</sequence>
<accession>A0A841L0W7</accession>
<dbReference type="Proteomes" id="UP000579281">
    <property type="component" value="Unassembled WGS sequence"/>
</dbReference>
<proteinExistence type="predicted"/>
<dbReference type="RefSeq" id="WP_184312731.1">
    <property type="nucleotide sequence ID" value="NZ_JACHEN010000035.1"/>
</dbReference>
<comment type="caution">
    <text evidence="1">The sequence shown here is derived from an EMBL/GenBank/DDBJ whole genome shotgun (WGS) entry which is preliminary data.</text>
</comment>
<name>A0A841L0W7_9FIRM</name>
<organism evidence="1 2">
    <name type="scientific">Anaerosolibacter carboniphilus</name>
    <dbReference type="NCBI Taxonomy" id="1417629"/>
    <lineage>
        <taxon>Bacteria</taxon>
        <taxon>Bacillati</taxon>
        <taxon>Bacillota</taxon>
        <taxon>Clostridia</taxon>
        <taxon>Peptostreptococcales</taxon>
        <taxon>Thermotaleaceae</taxon>
        <taxon>Anaerosolibacter</taxon>
    </lineage>
</organism>
<gene>
    <name evidence="1" type="ORF">HNQ80_004397</name>
</gene>
<reference evidence="1 2" key="1">
    <citation type="submission" date="2020-08" db="EMBL/GenBank/DDBJ databases">
        <title>Genomic Encyclopedia of Type Strains, Phase IV (KMG-IV): sequencing the most valuable type-strain genomes for metagenomic binning, comparative biology and taxonomic classification.</title>
        <authorList>
            <person name="Goeker M."/>
        </authorList>
    </citation>
    <scope>NUCLEOTIDE SEQUENCE [LARGE SCALE GENOMIC DNA]</scope>
    <source>
        <strain evidence="1 2">DSM 103526</strain>
    </source>
</reference>
<evidence type="ECO:0000313" key="1">
    <source>
        <dbReference type="EMBL" id="MBB6218238.1"/>
    </source>
</evidence>
<keyword evidence="2" id="KW-1185">Reference proteome</keyword>
<protein>
    <submittedName>
        <fullName evidence="1">Uncharacterized protein</fullName>
    </submittedName>
</protein>